<dbReference type="STRING" id="278938.A0A4Z1JNZ1"/>
<dbReference type="Proteomes" id="UP000297229">
    <property type="component" value="Unassembled WGS sequence"/>
</dbReference>
<evidence type="ECO:0000313" key="2">
    <source>
        <dbReference type="Proteomes" id="UP000297229"/>
    </source>
</evidence>
<dbReference type="InterPro" id="IPR001623">
    <property type="entry name" value="DnaJ_domain"/>
</dbReference>
<comment type="caution">
    <text evidence="1">The sequence shown here is derived from an EMBL/GenBank/DDBJ whole genome shotgun (WGS) entry which is preliminary data.</text>
</comment>
<accession>A0A4Z1JNZ1</accession>
<evidence type="ECO:0000313" key="1">
    <source>
        <dbReference type="EMBL" id="TGO75176.1"/>
    </source>
</evidence>
<dbReference type="Gene3D" id="1.10.287.110">
    <property type="entry name" value="DnaJ domain"/>
    <property type="match status" value="1"/>
</dbReference>
<evidence type="ECO:0008006" key="3">
    <source>
        <dbReference type="Google" id="ProtNLM"/>
    </source>
</evidence>
<protein>
    <recommendedName>
        <fullName evidence="3">J domain-containing protein</fullName>
    </recommendedName>
</protein>
<organism evidence="1 2">
    <name type="scientific">Botrytis elliptica</name>
    <dbReference type="NCBI Taxonomy" id="278938"/>
    <lineage>
        <taxon>Eukaryota</taxon>
        <taxon>Fungi</taxon>
        <taxon>Dikarya</taxon>
        <taxon>Ascomycota</taxon>
        <taxon>Pezizomycotina</taxon>
        <taxon>Leotiomycetes</taxon>
        <taxon>Helotiales</taxon>
        <taxon>Sclerotiniaceae</taxon>
        <taxon>Botrytis</taxon>
    </lineage>
</organism>
<dbReference type="EMBL" id="PQXM01000229">
    <property type="protein sequence ID" value="TGO75176.1"/>
    <property type="molecule type" value="Genomic_DNA"/>
</dbReference>
<reference evidence="1 2" key="1">
    <citation type="submission" date="2017-12" db="EMBL/GenBank/DDBJ databases">
        <title>Comparative genomics of Botrytis spp.</title>
        <authorList>
            <person name="Valero-Jimenez C.A."/>
            <person name="Tapia P."/>
            <person name="Veloso J."/>
            <person name="Silva-Moreno E."/>
            <person name="Staats M."/>
            <person name="Valdes J.H."/>
            <person name="Van Kan J.A.L."/>
        </authorList>
    </citation>
    <scope>NUCLEOTIDE SEQUENCE [LARGE SCALE GENOMIC DNA]</scope>
    <source>
        <strain evidence="1 2">Be9601</strain>
    </source>
</reference>
<proteinExistence type="predicted"/>
<name>A0A4Z1JNZ1_9HELO</name>
<keyword evidence="2" id="KW-1185">Reference proteome</keyword>
<gene>
    <name evidence="1" type="ORF">BELL_0230g00120</name>
</gene>
<dbReference type="SUPFAM" id="SSF46565">
    <property type="entry name" value="Chaperone J-domain"/>
    <property type="match status" value="1"/>
</dbReference>
<dbReference type="InterPro" id="IPR036869">
    <property type="entry name" value="J_dom_sf"/>
</dbReference>
<sequence>MSRNPVTLGDICYTKGHGTGAPLQHLTFTPSHLQLHYKIPTNSVFFLLEKTTTSTKQPRTPGRKEAVAFAQQTNKIAPVISHNYYQKLGIARGATTDDITHVCKELLKLYHPDKRVDPEQNILVDETLRWSDVDFYITPGNRGIAVRLLFRYIKGYRDPHGKMRFDPQRTFTFLPTKTTRYHLDLAFILTGLAFQRGSFGPEFPTIESLHLCKTFQLPKVDRINAHLILLQSTKGDSLFEAKAMKTAALNPRLSTTLLTLGFVQRFTMYSFRRTAIIETRQNEGTEEARELATHAPGTTSIYAYDNIGNSDKDITAVRLGESAVAREEIRRLFNQALQVKADIETSFENSSVMVSGLKKEMDEFVRSSYDTDEACQTVGKAYVYFKSKEQEIYAGSILKNCSPWLRKTLVIDRVLKVLRCRLKCDY</sequence>
<dbReference type="AlphaFoldDB" id="A0A4Z1JNZ1"/>
<dbReference type="CDD" id="cd06257">
    <property type="entry name" value="DnaJ"/>
    <property type="match status" value="1"/>
</dbReference>